<dbReference type="Pfam" id="PF08450">
    <property type="entry name" value="SGL"/>
    <property type="match status" value="1"/>
</dbReference>
<comment type="caution">
    <text evidence="3">The sequence shown here is derived from an EMBL/GenBank/DDBJ whole genome shotgun (WGS) entry which is preliminary data.</text>
</comment>
<keyword evidence="4" id="KW-1185">Reference proteome</keyword>
<dbReference type="EMBL" id="JAATVY010000023">
    <property type="protein sequence ID" value="NJC72944.1"/>
    <property type="molecule type" value="Genomic_DNA"/>
</dbReference>
<proteinExistence type="inferred from homology"/>
<protein>
    <submittedName>
        <fullName evidence="3">SMP-30/gluconolactonase/LRE family protein</fullName>
    </submittedName>
</protein>
<evidence type="ECO:0000256" key="1">
    <source>
        <dbReference type="ARBA" id="ARBA00008853"/>
    </source>
</evidence>
<dbReference type="InterPro" id="IPR011042">
    <property type="entry name" value="6-blade_b-propeller_TolB-like"/>
</dbReference>
<dbReference type="Gene3D" id="2.120.10.30">
    <property type="entry name" value="TolB, C-terminal domain"/>
    <property type="match status" value="1"/>
</dbReference>
<evidence type="ECO:0000313" key="4">
    <source>
        <dbReference type="Proteomes" id="UP000722989"/>
    </source>
</evidence>
<dbReference type="Proteomes" id="UP000722989">
    <property type="component" value="Unassembled WGS sequence"/>
</dbReference>
<feature type="domain" description="SMP-30/Gluconolactonase/LRE-like region" evidence="2">
    <location>
        <begin position="13"/>
        <end position="265"/>
    </location>
</feature>
<reference evidence="3 4" key="1">
    <citation type="submission" date="2020-03" db="EMBL/GenBank/DDBJ databases">
        <title>WGS of the type strain of Planosporangium spp.</title>
        <authorList>
            <person name="Thawai C."/>
        </authorList>
    </citation>
    <scope>NUCLEOTIDE SEQUENCE [LARGE SCALE GENOMIC DNA]</scope>
    <source>
        <strain evidence="3 4">TBRC 5610</strain>
    </source>
</reference>
<dbReference type="RefSeq" id="WP_167927854.1">
    <property type="nucleotide sequence ID" value="NZ_JAATVY010000023.1"/>
</dbReference>
<dbReference type="PANTHER" id="PTHR10907:SF47">
    <property type="entry name" value="REGUCALCIN"/>
    <property type="match status" value="1"/>
</dbReference>
<dbReference type="InterPro" id="IPR013658">
    <property type="entry name" value="SGL"/>
</dbReference>
<gene>
    <name evidence="3" type="ORF">HC031_24970</name>
</gene>
<dbReference type="PANTHER" id="PTHR10907">
    <property type="entry name" value="REGUCALCIN"/>
    <property type="match status" value="1"/>
</dbReference>
<name>A0ABX0Y3I5_9ACTN</name>
<evidence type="ECO:0000313" key="3">
    <source>
        <dbReference type="EMBL" id="NJC72944.1"/>
    </source>
</evidence>
<comment type="similarity">
    <text evidence="1">Belongs to the SMP-30/CGR1 family.</text>
</comment>
<evidence type="ECO:0000259" key="2">
    <source>
        <dbReference type="Pfam" id="PF08450"/>
    </source>
</evidence>
<organism evidence="3 4">
    <name type="scientific">Planosporangium thailandense</name>
    <dbReference type="NCBI Taxonomy" id="765197"/>
    <lineage>
        <taxon>Bacteria</taxon>
        <taxon>Bacillati</taxon>
        <taxon>Actinomycetota</taxon>
        <taxon>Actinomycetes</taxon>
        <taxon>Micromonosporales</taxon>
        <taxon>Micromonosporaceae</taxon>
        <taxon>Planosporangium</taxon>
    </lineage>
</organism>
<sequence>MTAEPVDAPACALGESPRWAHGAWWWVDAEAGVLWTADAALTAGGATAVALLRTGGRLSLVHPAADGPVVVASGNDLLLVDASGAAAPRVWSRLDLPAGWVLNDGVADPDGRLWIGAVHPDRLPGSGRLYVVEPDGTARVAAEGFALSNGMAWRSSTVLVHADSLDRCLWRHEVDAGGATVIRSHRTVTFPAEPPGDPDAGPRGLPDGVALDRDGGLWVALYGSGQAWRLVEGRVDTVIEVPTPRVTSVALGGADGRDVLITSAQEGMDEAALAADPLAGRLFRARVAVPAGPVPAARPGH</sequence>
<dbReference type="SUPFAM" id="SSF63829">
    <property type="entry name" value="Calcium-dependent phosphotriesterase"/>
    <property type="match status" value="1"/>
</dbReference>
<accession>A0ABX0Y3I5</accession>